<dbReference type="AlphaFoldDB" id="A0A7W2HVY8"/>
<dbReference type="Proteomes" id="UP000587608">
    <property type="component" value="Unassembled WGS sequence"/>
</dbReference>
<accession>A0A7W2HVY8</accession>
<dbReference type="EMBL" id="JACERG010000015">
    <property type="protein sequence ID" value="MBA5223553.1"/>
    <property type="molecule type" value="Genomic_DNA"/>
</dbReference>
<evidence type="ECO:0000313" key="1">
    <source>
        <dbReference type="EMBL" id="MBA5223553.1"/>
    </source>
</evidence>
<organism evidence="1 2">
    <name type="scientific">Streptomyces griseoaurantiacus</name>
    <dbReference type="NCBI Taxonomy" id="68213"/>
    <lineage>
        <taxon>Bacteria</taxon>
        <taxon>Bacillati</taxon>
        <taxon>Actinomycetota</taxon>
        <taxon>Actinomycetes</taxon>
        <taxon>Kitasatosporales</taxon>
        <taxon>Streptomycetaceae</taxon>
        <taxon>Streptomyces</taxon>
        <taxon>Streptomyces aurantiacus group</taxon>
    </lineage>
</organism>
<evidence type="ECO:0000313" key="2">
    <source>
        <dbReference type="Proteomes" id="UP000587608"/>
    </source>
</evidence>
<dbReference type="GeneID" id="96788451"/>
<name>A0A7W2HVY8_9ACTN</name>
<proteinExistence type="predicted"/>
<gene>
    <name evidence="1" type="ORF">H1X69_19325</name>
</gene>
<comment type="caution">
    <text evidence="1">The sequence shown here is derived from an EMBL/GenBank/DDBJ whole genome shotgun (WGS) entry which is preliminary data.</text>
</comment>
<protein>
    <submittedName>
        <fullName evidence="1">Uncharacterized protein</fullName>
    </submittedName>
</protein>
<reference evidence="1 2" key="1">
    <citation type="submission" date="2020-07" db="EMBL/GenBank/DDBJ databases">
        <title>Differential regulation of undecylprodigiosin biosynthesis in the yeast-scavenging Streptomyces strain MBK6.</title>
        <authorList>
            <person name="Baral B."/>
            <person name="Siitonen V."/>
            <person name="Laughlin M."/>
            <person name="Yamada K."/>
            <person name="Ilomaeki M."/>
            <person name="Metsae-Ketelae M."/>
            <person name="Niemi J."/>
        </authorList>
    </citation>
    <scope>NUCLEOTIDE SEQUENCE [LARGE SCALE GENOMIC DNA]</scope>
    <source>
        <strain evidence="1 2">MBK6</strain>
    </source>
</reference>
<sequence length="121" mass="12928">MSENAYFASPDGLANGTRQVMQISQFAVNMLEEFITDVSATSDWPGKDDSYAKQMIPKEREGREGAISTCREFVNALVAIGDGTMANLHNVVGTQGGVLDGIRNSHINTGDGNNGTHSGKH</sequence>
<dbReference type="RefSeq" id="WP_040894216.1">
    <property type="nucleotide sequence ID" value="NZ_BNBP01000106.1"/>
</dbReference>